<organism evidence="1 2">
    <name type="scientific">Pseudomonas umsongensis</name>
    <dbReference type="NCBI Taxonomy" id="198618"/>
    <lineage>
        <taxon>Bacteria</taxon>
        <taxon>Pseudomonadati</taxon>
        <taxon>Pseudomonadota</taxon>
        <taxon>Gammaproteobacteria</taxon>
        <taxon>Pseudomonadales</taxon>
        <taxon>Pseudomonadaceae</taxon>
        <taxon>Pseudomonas</taxon>
    </lineage>
</organism>
<gene>
    <name evidence="1" type="ORF">FHR69_003874</name>
</gene>
<sequence>MDKAISWPLSQEIGKSLLAQPLRTLPRPLPTPGEAPLEGKVLDQVPVLRAINWSKNEQ</sequence>
<reference evidence="1" key="1">
    <citation type="submission" date="2020-08" db="EMBL/GenBank/DDBJ databases">
        <title>Plant associated metagenomes--Microbial community diversity and host control of community assembly across model and emerging plant ecological genomics systems.</title>
        <authorList>
            <person name="Dangl J."/>
        </authorList>
    </citation>
    <scope>NUCLEOTIDE SEQUENCE</scope>
    <source>
        <strain evidence="1">KD5</strain>
    </source>
</reference>
<keyword evidence="2" id="KW-1185">Reference proteome</keyword>
<protein>
    <submittedName>
        <fullName evidence="1">Uncharacterized protein</fullName>
    </submittedName>
</protein>
<dbReference type="Proteomes" id="UP000589818">
    <property type="component" value="Unassembled WGS sequence"/>
</dbReference>
<comment type="caution">
    <text evidence="1">The sequence shown here is derived from an EMBL/GenBank/DDBJ whole genome shotgun (WGS) entry which is preliminary data.</text>
</comment>
<evidence type="ECO:0000313" key="1">
    <source>
        <dbReference type="EMBL" id="MBB2887934.1"/>
    </source>
</evidence>
<evidence type="ECO:0000313" key="2">
    <source>
        <dbReference type="Proteomes" id="UP000589818"/>
    </source>
</evidence>
<proteinExistence type="predicted"/>
<accession>A0ACC5MGU6</accession>
<name>A0ACC5MGU6_9PSED</name>
<dbReference type="EMBL" id="JACHVR010000002">
    <property type="protein sequence ID" value="MBB2887934.1"/>
    <property type="molecule type" value="Genomic_DNA"/>
</dbReference>